<sequence length="142" mass="15207">MARSRLQPPGLRRPLPAAVLAFALVCLARLSGQAGGLHPGRAACFCSLPSAGVGRLATRATPRSPRTRPPRCTAVLVGGEGADRAEEQEVAGDPSMKKRLRSAATIFRRLVNIPLSWNGLALFPTFYILGYLSQVIHDLQAH</sequence>
<dbReference type="EMBL" id="HBGQ01026076">
    <property type="protein sequence ID" value="CAD9404791.1"/>
    <property type="molecule type" value="Transcribed_RNA"/>
</dbReference>
<dbReference type="AlphaFoldDB" id="A0A7S2BRM0"/>
<gene>
    <name evidence="2" type="ORF">AAND1436_LOCUS12831</name>
</gene>
<accession>A0A7S2BRM0</accession>
<protein>
    <submittedName>
        <fullName evidence="2">Uncharacterized protein</fullName>
    </submittedName>
</protein>
<organism evidence="2">
    <name type="scientific">Alexandrium andersonii</name>
    <dbReference type="NCBI Taxonomy" id="327968"/>
    <lineage>
        <taxon>Eukaryota</taxon>
        <taxon>Sar</taxon>
        <taxon>Alveolata</taxon>
        <taxon>Dinophyceae</taxon>
        <taxon>Gonyaulacales</taxon>
        <taxon>Pyrocystaceae</taxon>
        <taxon>Alexandrium</taxon>
    </lineage>
</organism>
<evidence type="ECO:0000256" key="1">
    <source>
        <dbReference type="SAM" id="SignalP"/>
    </source>
</evidence>
<evidence type="ECO:0000313" key="2">
    <source>
        <dbReference type="EMBL" id="CAD9404791.1"/>
    </source>
</evidence>
<feature type="chain" id="PRO_5031078300" evidence="1">
    <location>
        <begin position="37"/>
        <end position="142"/>
    </location>
</feature>
<keyword evidence="1" id="KW-0732">Signal</keyword>
<proteinExistence type="predicted"/>
<name>A0A7S2BRM0_9DINO</name>
<reference evidence="2" key="1">
    <citation type="submission" date="2021-01" db="EMBL/GenBank/DDBJ databases">
        <authorList>
            <person name="Corre E."/>
            <person name="Pelletier E."/>
            <person name="Niang G."/>
            <person name="Scheremetjew M."/>
            <person name="Finn R."/>
            <person name="Kale V."/>
            <person name="Holt S."/>
            <person name="Cochrane G."/>
            <person name="Meng A."/>
            <person name="Brown T."/>
            <person name="Cohen L."/>
        </authorList>
    </citation>
    <scope>NUCLEOTIDE SEQUENCE</scope>
    <source>
        <strain evidence="2">CCMP2222</strain>
    </source>
</reference>
<feature type="signal peptide" evidence="1">
    <location>
        <begin position="1"/>
        <end position="36"/>
    </location>
</feature>